<dbReference type="InterPro" id="IPR016032">
    <property type="entry name" value="Sig_transdc_resp-reg_C-effctor"/>
</dbReference>
<dbReference type="SUPFAM" id="SSF46894">
    <property type="entry name" value="C-terminal effector domain of the bipartite response regulators"/>
    <property type="match status" value="1"/>
</dbReference>
<feature type="domain" description="HTH luxR-type" evidence="3">
    <location>
        <begin position="829"/>
        <end position="894"/>
    </location>
</feature>
<organism evidence="4 5">
    <name type="scientific">Allonocardiopsis opalescens</name>
    <dbReference type="NCBI Taxonomy" id="1144618"/>
    <lineage>
        <taxon>Bacteria</taxon>
        <taxon>Bacillati</taxon>
        <taxon>Actinomycetota</taxon>
        <taxon>Actinomycetes</taxon>
        <taxon>Streptosporangiales</taxon>
        <taxon>Allonocardiopsis</taxon>
    </lineage>
</organism>
<dbReference type="PANTHER" id="PTHR16305">
    <property type="entry name" value="TESTICULAR SOLUBLE ADENYLYL CYCLASE"/>
    <property type="match status" value="1"/>
</dbReference>
<dbReference type="InterPro" id="IPR041664">
    <property type="entry name" value="AAA_16"/>
</dbReference>
<accession>A0A2T0QD32</accession>
<gene>
    <name evidence="4" type="ORF">CLV72_101358</name>
</gene>
<keyword evidence="2" id="KW-0067">ATP-binding</keyword>
<dbReference type="Gene3D" id="1.10.10.10">
    <property type="entry name" value="Winged helix-like DNA-binding domain superfamily/Winged helix DNA-binding domain"/>
    <property type="match status" value="1"/>
</dbReference>
<dbReference type="EMBL" id="PVZC01000001">
    <property type="protein sequence ID" value="PRY01763.1"/>
    <property type="molecule type" value="Genomic_DNA"/>
</dbReference>
<evidence type="ECO:0000313" key="5">
    <source>
        <dbReference type="Proteomes" id="UP000237846"/>
    </source>
</evidence>
<dbReference type="SUPFAM" id="SSF48452">
    <property type="entry name" value="TPR-like"/>
    <property type="match status" value="2"/>
</dbReference>
<protein>
    <submittedName>
        <fullName evidence="4">AAA ATPase-like protein</fullName>
    </submittedName>
</protein>
<dbReference type="InterPro" id="IPR036388">
    <property type="entry name" value="WH-like_DNA-bd_sf"/>
</dbReference>
<keyword evidence="1" id="KW-0547">Nucleotide-binding</keyword>
<dbReference type="InterPro" id="IPR011990">
    <property type="entry name" value="TPR-like_helical_dom_sf"/>
</dbReference>
<dbReference type="InterPro" id="IPR027417">
    <property type="entry name" value="P-loop_NTPase"/>
</dbReference>
<dbReference type="GO" id="GO:0005524">
    <property type="term" value="F:ATP binding"/>
    <property type="evidence" value="ECO:0007669"/>
    <property type="project" value="UniProtKB-KW"/>
</dbReference>
<evidence type="ECO:0000256" key="2">
    <source>
        <dbReference type="ARBA" id="ARBA00022840"/>
    </source>
</evidence>
<dbReference type="InterPro" id="IPR000792">
    <property type="entry name" value="Tscrpt_reg_LuxR_C"/>
</dbReference>
<comment type="caution">
    <text evidence="4">The sequence shown here is derived from an EMBL/GenBank/DDBJ whole genome shotgun (WGS) entry which is preliminary data.</text>
</comment>
<reference evidence="4 5" key="1">
    <citation type="submission" date="2018-03" db="EMBL/GenBank/DDBJ databases">
        <title>Genomic Encyclopedia of Archaeal and Bacterial Type Strains, Phase II (KMG-II): from individual species to whole genera.</title>
        <authorList>
            <person name="Goeker M."/>
        </authorList>
    </citation>
    <scope>NUCLEOTIDE SEQUENCE [LARGE SCALE GENOMIC DNA]</scope>
    <source>
        <strain evidence="4 5">DSM 45601</strain>
    </source>
</reference>
<sequence length="899" mass="97596">MGPISYGKTELLRVFGEQAAESGVTWLSSSCSPLERDLPLGVMNQLFHTAALPADHRARAAQTLREAVHHPTGTEDAGDWLSLAPRLWTVLLELSESRPLLITVDDVEYADLPSLHLLLYLVRRITSARIFVLLAAADRPQRVCPILDVDLLHHPACERIRLNPLSIKGVADVVTHELAGAADEATAAAVYRISGGNPLLVTAITEDYRNAVKAANGAEPAGIPVGETYARSVLTLLHRGDPDTLLVARALAVLGEHGSPRLVADLVDRTADTVGQALRSLRAIGLFGVSDYRHPSARSAVLNDIDPHDRVEAHRRAAHLVHAEGAAATTIADHLVRAAHHEPPWALELLRDAATQAVAAGRHDAAIRYLRLASRATTDEGERALVTSLLARAEWLLNPAIAERHAAPLHAAAGNGVLGRSDTFSSIRFLLWYGYLDEATDLLRKLGSSADELDLEDAASLEITGRWLSLTFPGVFQEVSRDLPPFDQTGVVPSSFSVYLQAVRALDTVLRRGPDIEAARTADQVLRHSAVDEPFVEAMDSALSALIHADQLDKARHYCSSLHDELSNRGSPTWQAYFSSVRAYIELRQGRLSAALEHITAALRIMPLRNWGTAVCLPLAVLIRAHTETGDYESALASVRHPIPESHVKTRWGFPYLYSRAQYYLRIHNFRAALSDFLACGRLMRELDLDSPALAPWRTGAAEAYLGLGESEPARKLLNEQQALQYRQPARVRGNLLRVQAAAGEPRQRPALLRQAVDVLQESGDGLELAYSLVALTRALDALGDSNKARMIGHRAETVITDCGAEPLRRALSYSGGGDSGGSGESSGAAEGIGALSDAEQRVASLAASGYTNREIAGKLYITVSTVEQHLTRIYRKLAVNGRSNLPVLFHQNQKVSAE</sequence>
<evidence type="ECO:0000259" key="3">
    <source>
        <dbReference type="PROSITE" id="PS50043"/>
    </source>
</evidence>
<dbReference type="Proteomes" id="UP000237846">
    <property type="component" value="Unassembled WGS sequence"/>
</dbReference>
<dbReference type="GO" id="GO:0004016">
    <property type="term" value="F:adenylate cyclase activity"/>
    <property type="evidence" value="ECO:0007669"/>
    <property type="project" value="TreeGrafter"/>
</dbReference>
<dbReference type="GO" id="GO:0006355">
    <property type="term" value="P:regulation of DNA-templated transcription"/>
    <property type="evidence" value="ECO:0007669"/>
    <property type="project" value="InterPro"/>
</dbReference>
<dbReference type="GO" id="GO:0003677">
    <property type="term" value="F:DNA binding"/>
    <property type="evidence" value="ECO:0007669"/>
    <property type="project" value="InterPro"/>
</dbReference>
<evidence type="ECO:0000313" key="4">
    <source>
        <dbReference type="EMBL" id="PRY01763.1"/>
    </source>
</evidence>
<name>A0A2T0QD32_9ACTN</name>
<dbReference type="SMART" id="SM00421">
    <property type="entry name" value="HTH_LUXR"/>
    <property type="match status" value="1"/>
</dbReference>
<proteinExistence type="predicted"/>
<dbReference type="SUPFAM" id="SSF52540">
    <property type="entry name" value="P-loop containing nucleoside triphosphate hydrolases"/>
    <property type="match status" value="1"/>
</dbReference>
<dbReference type="Gene3D" id="1.25.40.10">
    <property type="entry name" value="Tetratricopeptide repeat domain"/>
    <property type="match status" value="1"/>
</dbReference>
<keyword evidence="5" id="KW-1185">Reference proteome</keyword>
<dbReference type="AlphaFoldDB" id="A0A2T0QD32"/>
<dbReference type="PROSITE" id="PS00622">
    <property type="entry name" value="HTH_LUXR_1"/>
    <property type="match status" value="1"/>
</dbReference>
<dbReference type="PRINTS" id="PR00038">
    <property type="entry name" value="HTHLUXR"/>
</dbReference>
<dbReference type="Pfam" id="PF00196">
    <property type="entry name" value="GerE"/>
    <property type="match status" value="1"/>
</dbReference>
<evidence type="ECO:0000256" key="1">
    <source>
        <dbReference type="ARBA" id="ARBA00022741"/>
    </source>
</evidence>
<dbReference type="CDD" id="cd06170">
    <property type="entry name" value="LuxR_C_like"/>
    <property type="match status" value="1"/>
</dbReference>
<dbReference type="PROSITE" id="PS50043">
    <property type="entry name" value="HTH_LUXR_2"/>
    <property type="match status" value="1"/>
</dbReference>
<dbReference type="Pfam" id="PF13191">
    <property type="entry name" value="AAA_16"/>
    <property type="match status" value="1"/>
</dbReference>
<dbReference type="PANTHER" id="PTHR16305:SF35">
    <property type="entry name" value="TRANSCRIPTIONAL ACTIVATOR DOMAIN"/>
    <property type="match status" value="1"/>
</dbReference>
<dbReference type="GO" id="GO:0005737">
    <property type="term" value="C:cytoplasm"/>
    <property type="evidence" value="ECO:0007669"/>
    <property type="project" value="TreeGrafter"/>
</dbReference>